<organism evidence="4">
    <name type="scientific">Leptospirillum ferriphilum</name>
    <dbReference type="NCBI Taxonomy" id="178606"/>
    <lineage>
        <taxon>Bacteria</taxon>
        <taxon>Pseudomonadati</taxon>
        <taxon>Nitrospirota</taxon>
        <taxon>Nitrospiria</taxon>
        <taxon>Nitrospirales</taxon>
        <taxon>Nitrospiraceae</taxon>
        <taxon>Leptospirillum</taxon>
    </lineage>
</organism>
<evidence type="ECO:0000259" key="2">
    <source>
        <dbReference type="Pfam" id="PF13542"/>
    </source>
</evidence>
<dbReference type="PANTHER" id="PTHR33498:SF1">
    <property type="entry name" value="TRANSPOSASE FOR INSERTION SEQUENCE ELEMENT IS1557"/>
    <property type="match status" value="1"/>
</dbReference>
<dbReference type="InterPro" id="IPR047951">
    <property type="entry name" value="Transpos_ISL3"/>
</dbReference>
<dbReference type="EMBL" id="DTMM01000192">
    <property type="protein sequence ID" value="HFT94058.1"/>
    <property type="molecule type" value="Genomic_DNA"/>
</dbReference>
<proteinExistence type="predicted"/>
<dbReference type="Pfam" id="PF01610">
    <property type="entry name" value="DDE_Tnp_ISL3"/>
    <property type="match status" value="1"/>
</dbReference>
<dbReference type="AlphaFoldDB" id="A0A7C3LYS4"/>
<dbReference type="NCBIfam" id="NF033550">
    <property type="entry name" value="transpos_ISL3"/>
    <property type="match status" value="1"/>
</dbReference>
<dbReference type="InterPro" id="IPR032877">
    <property type="entry name" value="Transposase_HTH"/>
</dbReference>
<accession>A0A7C3LYS4</accession>
<protein>
    <submittedName>
        <fullName evidence="4">ISL3 family transposase</fullName>
    </submittedName>
</protein>
<evidence type="ECO:0000313" key="4">
    <source>
        <dbReference type="EMBL" id="HFT94058.1"/>
    </source>
</evidence>
<evidence type="ECO:0000259" key="1">
    <source>
        <dbReference type="Pfam" id="PF01610"/>
    </source>
</evidence>
<gene>
    <name evidence="4" type="ORF">ENX03_09045</name>
</gene>
<dbReference type="Pfam" id="PF14690">
    <property type="entry name" value="Zn_ribbon_ISL3"/>
    <property type="match status" value="1"/>
</dbReference>
<dbReference type="InterPro" id="IPR029261">
    <property type="entry name" value="Transposase_Znf"/>
</dbReference>
<feature type="domain" description="Transposase IS204/IS1001/IS1096/IS1165 helix-turn-helix" evidence="2">
    <location>
        <begin position="82"/>
        <end position="132"/>
    </location>
</feature>
<dbReference type="Pfam" id="PF13542">
    <property type="entry name" value="HTH_Tnp_ISL3"/>
    <property type="match status" value="1"/>
</dbReference>
<evidence type="ECO:0000259" key="3">
    <source>
        <dbReference type="Pfam" id="PF14690"/>
    </source>
</evidence>
<dbReference type="InterPro" id="IPR002560">
    <property type="entry name" value="Transposase_DDE"/>
</dbReference>
<dbReference type="PANTHER" id="PTHR33498">
    <property type="entry name" value="TRANSPOSASE FOR INSERTION SEQUENCE ELEMENT IS1557"/>
    <property type="match status" value="1"/>
</dbReference>
<comment type="caution">
    <text evidence="4">The sequence shown here is derived from an EMBL/GenBank/DDBJ whole genome shotgun (WGS) entry which is preliminary data.</text>
</comment>
<sequence>MDVLNLPSYRVLQVDDANGDYQIKAETLSPPNRCVHCGSGSLVGFGRWEQWMRDLPIHGKRVGIAIDTRRFRCKFCKRTFYEPLPAIDDKRLMTTRLKTWLEKKSLRHPFSQLSEETGVGALTVRQVFDDYAQDLKDSLRFETPEVLGIDEVHLIRRSRAVFTSIPACFVVEMLPDRNKTTVARYLSDLPHKRRIRCVAIDMWRPYQEAVRESLPGVSIVVDKFHVLKMAKAALDSLRKAVGGGLPSEKRRSLMRYRHILLKRFSDLNEAQRKRLDGWGKDFPILLKAHQAKERFYDIYEAPSLSEASRRYKEWDASLTAEIPPIFGALLTAFQNWEGPILAYFDHRVTNACAESSNNLIRAVQRMGRGYSFDVLRARILFVRHGSHQMKPFRRARLMDPVLADDEMGYGLPSTEIEPEEISLGVDTSTLLHLIEKGEI</sequence>
<name>A0A7C3LYS4_9BACT</name>
<reference evidence="4" key="1">
    <citation type="journal article" date="2020" name="mSystems">
        <title>Genome- and Community-Level Interaction Insights into Carbon Utilization and Element Cycling Functions of Hydrothermarchaeota in Hydrothermal Sediment.</title>
        <authorList>
            <person name="Zhou Z."/>
            <person name="Liu Y."/>
            <person name="Xu W."/>
            <person name="Pan J."/>
            <person name="Luo Z.H."/>
            <person name="Li M."/>
        </authorList>
    </citation>
    <scope>NUCLEOTIDE SEQUENCE [LARGE SCALE GENOMIC DNA]</scope>
    <source>
        <strain evidence="4">SpSt-902</strain>
    </source>
</reference>
<feature type="domain" description="Transposase IS204/IS1001/IS1096/IS1165 DDE" evidence="1">
    <location>
        <begin position="147"/>
        <end position="379"/>
    </location>
</feature>
<feature type="domain" description="Transposase IS204/IS1001/IS1096/IS1165 zinc-finger" evidence="3">
    <location>
        <begin position="31"/>
        <end position="76"/>
    </location>
</feature>